<keyword evidence="5" id="KW-1185">Reference proteome</keyword>
<feature type="repeat" description="TPR" evidence="1">
    <location>
        <begin position="89"/>
        <end position="122"/>
    </location>
</feature>
<feature type="compositionally biased region" description="Basic and acidic residues" evidence="2">
    <location>
        <begin position="1"/>
        <end position="13"/>
    </location>
</feature>
<evidence type="ECO:0000313" key="5">
    <source>
        <dbReference type="Proteomes" id="UP000635606"/>
    </source>
</evidence>
<feature type="transmembrane region" description="Helical" evidence="3">
    <location>
        <begin position="266"/>
        <end position="283"/>
    </location>
</feature>
<sequence>MDPRSRSTYHDAYRTGPPPANRQPAHRRHARRRRLIGGDGLVDRAAPLGHRRGAARPPHRDRVEVADPEDSLDPVAAARRAVLLAPDRAECHVRLADAFDDLGNWREALRWYRTARRLEPGWAVPQLGAAAVHLRLGASGAALEILEQLYRRTDGAEPVGDHWAAALAAVAEQVPVVREDDVYFITRRAEIRGMLPPLARALAVATDPDLVDRLTRIRRYVRRCRRRELTVHWLRHPGNPWPARALAGLCGGALLAAAYLTTGTRSLLVLAGALGALGAYAAARSVLIPRWRLNGWAYERQAEGRAVAQPASVPDGSVA</sequence>
<feature type="compositionally biased region" description="Basic residues" evidence="2">
    <location>
        <begin position="24"/>
        <end position="35"/>
    </location>
</feature>
<evidence type="ECO:0000313" key="4">
    <source>
        <dbReference type="EMBL" id="GIJ67184.1"/>
    </source>
</evidence>
<protein>
    <recommendedName>
        <fullName evidence="6">Tetratricopeptide repeat protein</fullName>
    </recommendedName>
</protein>
<keyword evidence="3" id="KW-0472">Membrane</keyword>
<feature type="region of interest" description="Disordered" evidence="2">
    <location>
        <begin position="50"/>
        <end position="69"/>
    </location>
</feature>
<keyword evidence="3" id="KW-1133">Transmembrane helix</keyword>
<dbReference type="InterPro" id="IPR011990">
    <property type="entry name" value="TPR-like_helical_dom_sf"/>
</dbReference>
<dbReference type="AlphaFoldDB" id="A0A8J3ZNT0"/>
<name>A0A8J3ZNT0_9ACTN</name>
<gene>
    <name evidence="4" type="ORF">Voc01_021010</name>
</gene>
<accession>A0A8J3ZNT0</accession>
<organism evidence="4 5">
    <name type="scientific">Virgisporangium ochraceum</name>
    <dbReference type="NCBI Taxonomy" id="65505"/>
    <lineage>
        <taxon>Bacteria</taxon>
        <taxon>Bacillati</taxon>
        <taxon>Actinomycetota</taxon>
        <taxon>Actinomycetes</taxon>
        <taxon>Micromonosporales</taxon>
        <taxon>Micromonosporaceae</taxon>
        <taxon>Virgisporangium</taxon>
    </lineage>
</organism>
<dbReference type="RefSeq" id="WP_203927146.1">
    <property type="nucleotide sequence ID" value="NZ_BOPH01000023.1"/>
</dbReference>
<keyword evidence="3" id="KW-0812">Transmembrane</keyword>
<feature type="region of interest" description="Disordered" evidence="2">
    <location>
        <begin position="1"/>
        <end position="39"/>
    </location>
</feature>
<evidence type="ECO:0008006" key="6">
    <source>
        <dbReference type="Google" id="ProtNLM"/>
    </source>
</evidence>
<comment type="caution">
    <text evidence="4">The sequence shown here is derived from an EMBL/GenBank/DDBJ whole genome shotgun (WGS) entry which is preliminary data.</text>
</comment>
<keyword evidence="1" id="KW-0802">TPR repeat</keyword>
<evidence type="ECO:0000256" key="3">
    <source>
        <dbReference type="SAM" id="Phobius"/>
    </source>
</evidence>
<evidence type="ECO:0000256" key="2">
    <source>
        <dbReference type="SAM" id="MobiDB-lite"/>
    </source>
</evidence>
<dbReference type="SUPFAM" id="SSF48452">
    <property type="entry name" value="TPR-like"/>
    <property type="match status" value="1"/>
</dbReference>
<dbReference type="Gene3D" id="1.25.40.10">
    <property type="entry name" value="Tetratricopeptide repeat domain"/>
    <property type="match status" value="1"/>
</dbReference>
<dbReference type="InterPro" id="IPR019734">
    <property type="entry name" value="TPR_rpt"/>
</dbReference>
<evidence type="ECO:0000256" key="1">
    <source>
        <dbReference type="PROSITE-ProRule" id="PRU00339"/>
    </source>
</evidence>
<proteinExistence type="predicted"/>
<dbReference type="Proteomes" id="UP000635606">
    <property type="component" value="Unassembled WGS sequence"/>
</dbReference>
<reference evidence="4" key="1">
    <citation type="submission" date="2021-01" db="EMBL/GenBank/DDBJ databases">
        <title>Whole genome shotgun sequence of Virgisporangium ochraceum NBRC 16418.</title>
        <authorList>
            <person name="Komaki H."/>
            <person name="Tamura T."/>
        </authorList>
    </citation>
    <scope>NUCLEOTIDE SEQUENCE</scope>
    <source>
        <strain evidence="4">NBRC 16418</strain>
    </source>
</reference>
<dbReference type="PROSITE" id="PS50005">
    <property type="entry name" value="TPR"/>
    <property type="match status" value="1"/>
</dbReference>
<dbReference type="EMBL" id="BOPH01000023">
    <property type="protein sequence ID" value="GIJ67184.1"/>
    <property type="molecule type" value="Genomic_DNA"/>
</dbReference>